<gene>
    <name evidence="1" type="ORF">AWH56_12325</name>
</gene>
<dbReference type="AlphaFoldDB" id="A0A1S2LRF4"/>
<reference evidence="1" key="1">
    <citation type="submission" date="2016-10" db="EMBL/GenBank/DDBJ databases">
        <title>Draft genome sequences of four alkaliphilic bacteria belonging to the Anaerobacillus genus.</title>
        <authorList>
            <person name="Bassil N.M."/>
            <person name="Lloyd J.R."/>
        </authorList>
    </citation>
    <scope>NUCLEOTIDE SEQUENCE [LARGE SCALE GENOMIC DNA]</scope>
    <source>
        <strain evidence="1">NB2006</strain>
    </source>
</reference>
<dbReference type="Pfam" id="PF07873">
    <property type="entry name" value="YabP"/>
    <property type="match status" value="1"/>
</dbReference>
<name>A0A1S2LRF4_9BACI</name>
<dbReference type="EMBL" id="LQXD01000109">
    <property type="protein sequence ID" value="OIJ15091.1"/>
    <property type="molecule type" value="Genomic_DNA"/>
</dbReference>
<comment type="caution">
    <text evidence="1">The sequence shown here is derived from an EMBL/GenBank/DDBJ whole genome shotgun (WGS) entry which is preliminary data.</text>
</comment>
<organism evidence="1">
    <name type="scientific">Anaerobacillus isosaccharinicus</name>
    <dbReference type="NCBI Taxonomy" id="1532552"/>
    <lineage>
        <taxon>Bacteria</taxon>
        <taxon>Bacillati</taxon>
        <taxon>Bacillota</taxon>
        <taxon>Bacilli</taxon>
        <taxon>Bacillales</taxon>
        <taxon>Bacillaceae</taxon>
        <taxon>Anaerobacillus</taxon>
    </lineage>
</organism>
<sequence>MMRKINKMVRKWMTDKMELPADVMMDLPRITMIGQLHIYIENHRGVLKFSNQELRLLLEQGQLLIKGNHFVIKTILPEELLLEGVIDQVIYINENPQKKR</sequence>
<dbReference type="NCBIfam" id="TIGR02856">
    <property type="entry name" value="spore_yqfC"/>
    <property type="match status" value="1"/>
</dbReference>
<dbReference type="InterPro" id="IPR022477">
    <property type="entry name" value="Spore_YqfC"/>
</dbReference>
<proteinExistence type="predicted"/>
<dbReference type="KEGG" id="aia:AWH56_000360"/>
<evidence type="ECO:0000313" key="1">
    <source>
        <dbReference type="EMBL" id="OIJ15091.1"/>
    </source>
</evidence>
<dbReference type="OrthoDB" id="2989236at2"/>
<accession>A0A1S2LRF4</accession>
<protein>
    <submittedName>
        <fullName evidence="1">Sporulation protein YqfC</fullName>
    </submittedName>
</protein>
<dbReference type="InterPro" id="IPR022476">
    <property type="entry name" value="Spore_YabP/YqfC"/>
</dbReference>